<dbReference type="GO" id="GO:0005829">
    <property type="term" value="C:cytosol"/>
    <property type="evidence" value="ECO:0007669"/>
    <property type="project" value="TreeGrafter"/>
</dbReference>
<dbReference type="EMBL" id="AHBZ03000015">
    <property type="protein sequence ID" value="KAF7772420.1"/>
    <property type="molecule type" value="Genomic_DNA"/>
</dbReference>
<dbReference type="SFLD" id="SFLDS00003">
    <property type="entry name" value="Haloacid_Dehalogenase"/>
    <property type="match status" value="1"/>
</dbReference>
<dbReference type="GO" id="GO:0008967">
    <property type="term" value="F:phosphoglycolate phosphatase activity"/>
    <property type="evidence" value="ECO:0007669"/>
    <property type="project" value="TreeGrafter"/>
</dbReference>
<evidence type="ECO:0000313" key="1">
    <source>
        <dbReference type="EMBL" id="KAF7772420.1"/>
    </source>
</evidence>
<proteinExistence type="predicted"/>
<dbReference type="SFLD" id="SFLDG01129">
    <property type="entry name" value="C1.5:_HAD__Beta-PGM__Phosphata"/>
    <property type="match status" value="1"/>
</dbReference>
<dbReference type="NCBIfam" id="TIGR01509">
    <property type="entry name" value="HAD-SF-IA-v3"/>
    <property type="match status" value="1"/>
</dbReference>
<dbReference type="RefSeq" id="WP_010363816.1">
    <property type="nucleotide sequence ID" value="NZ_AHBZ03000015.1"/>
</dbReference>
<dbReference type="PRINTS" id="PR00413">
    <property type="entry name" value="HADHALOGNASE"/>
</dbReference>
<dbReference type="PANTHER" id="PTHR43434:SF3">
    <property type="entry name" value="GMP_IMP NUCLEOTIDASE YRFG"/>
    <property type="match status" value="1"/>
</dbReference>
<sequence>MLNWSNIDTVLLDMDGTLLDLHFDSHFWLTVIPREHAKKQNITLAEATADIMKRYEAVGGQIQWYCLDYWQAQLDLPIMALKREIQHLITVREDTPAFLNALKSAGKELILLTNAHPDSLSLKIERTQFDQYLDKIISTHEYGVSKESQSLWQQVQADLQFDKARTLFVDDSLAVLDAAKKYGIAHLLAIANPDSKQPANNITGYHAITDYRTLLPLTDNEVS</sequence>
<dbReference type="InterPro" id="IPR023214">
    <property type="entry name" value="HAD_sf"/>
</dbReference>
<dbReference type="GO" id="GO:0006281">
    <property type="term" value="P:DNA repair"/>
    <property type="evidence" value="ECO:0007669"/>
    <property type="project" value="TreeGrafter"/>
</dbReference>
<gene>
    <name evidence="1" type="ORF">PCIT_a2485</name>
</gene>
<dbReference type="Pfam" id="PF00702">
    <property type="entry name" value="Hydrolase"/>
    <property type="match status" value="1"/>
</dbReference>
<keyword evidence="1" id="KW-0378">Hydrolase</keyword>
<dbReference type="PANTHER" id="PTHR43434">
    <property type="entry name" value="PHOSPHOGLYCOLATE PHOSPHATASE"/>
    <property type="match status" value="1"/>
</dbReference>
<dbReference type="InterPro" id="IPR050155">
    <property type="entry name" value="HAD-like_hydrolase_sf"/>
</dbReference>
<reference evidence="1" key="1">
    <citation type="journal article" date="2012" name="J. Bacteriol.">
        <title>Genome sequences of type strains of seven species of the marine bacterium Pseudoalteromonas.</title>
        <authorList>
            <person name="Xie B.B."/>
            <person name="Shu Y.L."/>
            <person name="Qin Q.L."/>
            <person name="Rong J.C."/>
            <person name="Zhang X.Y."/>
            <person name="Chen X.L."/>
            <person name="Shi M."/>
            <person name="He H.L."/>
            <person name="Zhou B.C."/>
            <person name="Zhang Y.Z."/>
        </authorList>
    </citation>
    <scope>NUCLEOTIDE SEQUENCE</scope>
    <source>
        <strain evidence="1">DSM 8771</strain>
    </source>
</reference>
<dbReference type="SUPFAM" id="SSF56784">
    <property type="entry name" value="HAD-like"/>
    <property type="match status" value="1"/>
</dbReference>
<dbReference type="CDD" id="cd01427">
    <property type="entry name" value="HAD_like"/>
    <property type="match status" value="1"/>
</dbReference>
<dbReference type="Proteomes" id="UP000016487">
    <property type="component" value="Unassembled WGS sequence"/>
</dbReference>
<comment type="caution">
    <text evidence="1">The sequence shown here is derived from an EMBL/GenBank/DDBJ whole genome shotgun (WGS) entry which is preliminary data.</text>
</comment>
<name>A0AAD4FSP1_9GAMM</name>
<dbReference type="AlphaFoldDB" id="A0AAD4FSP1"/>
<protein>
    <submittedName>
        <fullName evidence="1">Hydrolase of the HAD superfamily</fullName>
    </submittedName>
</protein>
<dbReference type="Gene3D" id="3.40.50.1000">
    <property type="entry name" value="HAD superfamily/HAD-like"/>
    <property type="match status" value="1"/>
</dbReference>
<reference evidence="1" key="2">
    <citation type="submission" date="2015-03" db="EMBL/GenBank/DDBJ databases">
        <title>Genome sequence of Pseudoalteromonas citrea.</title>
        <authorList>
            <person name="Xie B.-B."/>
            <person name="Rong J.-C."/>
            <person name="Qin Q.-L."/>
            <person name="Zhang Y.-Z."/>
        </authorList>
    </citation>
    <scope>NUCLEOTIDE SEQUENCE</scope>
    <source>
        <strain evidence="1">DSM 8771</strain>
    </source>
</reference>
<dbReference type="InterPro" id="IPR036412">
    <property type="entry name" value="HAD-like_sf"/>
</dbReference>
<evidence type="ECO:0000313" key="2">
    <source>
        <dbReference type="Proteomes" id="UP000016487"/>
    </source>
</evidence>
<dbReference type="InterPro" id="IPR006439">
    <property type="entry name" value="HAD-SF_hydro_IA"/>
</dbReference>
<dbReference type="NCBIfam" id="NF011564">
    <property type="entry name" value="PRK14988.1"/>
    <property type="match status" value="1"/>
</dbReference>
<accession>A0AAD4FSP1</accession>
<organism evidence="1 2">
    <name type="scientific">Pseudoalteromonas citrea</name>
    <dbReference type="NCBI Taxonomy" id="43655"/>
    <lineage>
        <taxon>Bacteria</taxon>
        <taxon>Pseudomonadati</taxon>
        <taxon>Pseudomonadota</taxon>
        <taxon>Gammaproteobacteria</taxon>
        <taxon>Alteromonadales</taxon>
        <taxon>Pseudoalteromonadaceae</taxon>
        <taxon>Pseudoalteromonas</taxon>
    </lineage>
</organism>